<evidence type="ECO:0000256" key="2">
    <source>
        <dbReference type="ARBA" id="ARBA00022574"/>
    </source>
</evidence>
<comment type="subcellular location">
    <subcellularLocation>
        <location evidence="1">Nucleus</location>
    </subcellularLocation>
</comment>
<dbReference type="PROSITE" id="PS50082">
    <property type="entry name" value="WD_REPEATS_2"/>
    <property type="match status" value="4"/>
</dbReference>
<dbReference type="InterPro" id="IPR020472">
    <property type="entry name" value="WD40_PAC1"/>
</dbReference>
<proteinExistence type="predicted"/>
<dbReference type="PROSITE" id="PS50294">
    <property type="entry name" value="WD_REPEATS_REGION"/>
    <property type="match status" value="2"/>
</dbReference>
<dbReference type="InterPro" id="IPR001680">
    <property type="entry name" value="WD40_rpt"/>
</dbReference>
<comment type="caution">
    <text evidence="8">The sequence shown here is derived from an EMBL/GenBank/DDBJ whole genome shotgun (WGS) entry which is preliminary data.</text>
</comment>
<organism evidence="8 9">
    <name type="scientific">Acrasis kona</name>
    <dbReference type="NCBI Taxonomy" id="1008807"/>
    <lineage>
        <taxon>Eukaryota</taxon>
        <taxon>Discoba</taxon>
        <taxon>Heterolobosea</taxon>
        <taxon>Tetramitia</taxon>
        <taxon>Eutetramitia</taxon>
        <taxon>Acrasidae</taxon>
        <taxon>Acrasis</taxon>
    </lineage>
</organism>
<dbReference type="AlphaFoldDB" id="A0AAW2ZLH1"/>
<dbReference type="GO" id="GO:0005634">
    <property type="term" value="C:nucleus"/>
    <property type="evidence" value="ECO:0007669"/>
    <property type="project" value="UniProtKB-SubCell"/>
</dbReference>
<evidence type="ECO:0000256" key="4">
    <source>
        <dbReference type="ARBA" id="ARBA00023242"/>
    </source>
</evidence>
<dbReference type="Gene3D" id="2.130.10.10">
    <property type="entry name" value="YVTN repeat-like/Quinoprotein amine dehydrogenase"/>
    <property type="match status" value="1"/>
</dbReference>
<name>A0AAW2ZLH1_9EUKA</name>
<dbReference type="Pfam" id="PF08154">
    <property type="entry name" value="NLE"/>
    <property type="match status" value="1"/>
</dbReference>
<evidence type="ECO:0000256" key="6">
    <source>
        <dbReference type="SAM" id="MobiDB-lite"/>
    </source>
</evidence>
<dbReference type="SUPFAM" id="SSF50978">
    <property type="entry name" value="WD40 repeat-like"/>
    <property type="match status" value="1"/>
</dbReference>
<dbReference type="PRINTS" id="PR00320">
    <property type="entry name" value="GPROTEINBRPT"/>
</dbReference>
<feature type="region of interest" description="Disordered" evidence="6">
    <location>
        <begin position="1"/>
        <end position="22"/>
    </location>
</feature>
<protein>
    <submittedName>
        <fullName evidence="8">Ribosome biogenesis protein WDR12</fullName>
    </submittedName>
</protein>
<reference evidence="8 9" key="1">
    <citation type="submission" date="2024-03" db="EMBL/GenBank/DDBJ databases">
        <title>The Acrasis kona genome and developmental transcriptomes reveal deep origins of eukaryotic multicellular pathways.</title>
        <authorList>
            <person name="Sheikh S."/>
            <person name="Fu C.-J."/>
            <person name="Brown M.W."/>
            <person name="Baldauf S.L."/>
        </authorList>
    </citation>
    <scope>NUCLEOTIDE SEQUENCE [LARGE SCALE GENOMIC DNA]</scope>
    <source>
        <strain evidence="8 9">ATCC MYA-3509</strain>
    </source>
</reference>
<dbReference type="CDD" id="cd00200">
    <property type="entry name" value="WD40"/>
    <property type="match status" value="1"/>
</dbReference>
<evidence type="ECO:0000256" key="5">
    <source>
        <dbReference type="PROSITE-ProRule" id="PRU00221"/>
    </source>
</evidence>
<dbReference type="PANTHER" id="PTHR19855:SF11">
    <property type="entry name" value="RIBOSOME BIOGENESIS PROTEIN WDR12"/>
    <property type="match status" value="1"/>
</dbReference>
<feature type="repeat" description="WD" evidence="5">
    <location>
        <begin position="235"/>
        <end position="271"/>
    </location>
</feature>
<dbReference type="EMBL" id="JAOPGA020001709">
    <property type="protein sequence ID" value="KAL0490712.1"/>
    <property type="molecule type" value="Genomic_DNA"/>
</dbReference>
<keyword evidence="2 5" id="KW-0853">WD repeat</keyword>
<dbReference type="PANTHER" id="PTHR19855">
    <property type="entry name" value="WD40 REPEAT PROTEIN 12, 37"/>
    <property type="match status" value="1"/>
</dbReference>
<evidence type="ECO:0000256" key="3">
    <source>
        <dbReference type="ARBA" id="ARBA00022737"/>
    </source>
</evidence>
<accession>A0AAW2ZLH1</accession>
<dbReference type="InterPro" id="IPR015943">
    <property type="entry name" value="WD40/YVTN_repeat-like_dom_sf"/>
</dbReference>
<dbReference type="Pfam" id="PF00400">
    <property type="entry name" value="WD40"/>
    <property type="match status" value="6"/>
</dbReference>
<feature type="domain" description="NLE" evidence="7">
    <location>
        <begin position="38"/>
        <end position="110"/>
    </location>
</feature>
<evidence type="ECO:0000313" key="9">
    <source>
        <dbReference type="Proteomes" id="UP001431209"/>
    </source>
</evidence>
<gene>
    <name evidence="8" type="ORF">AKO1_009691</name>
</gene>
<evidence type="ECO:0000259" key="7">
    <source>
        <dbReference type="Pfam" id="PF08154"/>
    </source>
</evidence>
<keyword evidence="4" id="KW-0539">Nucleus</keyword>
<feature type="repeat" description="WD" evidence="5">
    <location>
        <begin position="316"/>
        <end position="356"/>
    </location>
</feature>
<sequence length="489" mass="55005">MSDTEQNIVEEPSTVTNDVSESTEAQPAVTLLNFPSTISVRFVTRNEEQQVTESAINLPSDLTRFGLSEIVNHLLHGEGEENKEKHVPFEFLVEYKETKKAFLRTSLKKFFVKTQKYPESTITIEYVEAQPAPKCVDTIPHDDWVSDIKFDPITNTLFTGCYDKFVRIIDPDSSDPEKRVLATAKHPRPVQNIVCAHSSDGLYFASASKDENARVWKVLKDDNDRINGAECRMILRGHLMNVNDLSVNPSANGELLCTASDDRTIKIWQVDLEHKKPHLFNQELESDEQPTTKKVKRTYKSFNAIGTLGTTSGNKGEGHTLGITCVTWAHKGSIYSGSNDHTIRQWDVARAELTSTISGSKVVSSLTLNQDLNLILTAHPDHLVRMWDPRMSSRASIFRSHKAWVRRVEWQVGGGHQFVSCGDDNQVKVWDVRSALPLHSVSHSSEQSLHQSGRKNVSPFKVLSISYCDNETIYSGSTDTTLKKHKIKN</sequence>
<dbReference type="InterPro" id="IPR036322">
    <property type="entry name" value="WD40_repeat_dom_sf"/>
</dbReference>
<evidence type="ECO:0000256" key="1">
    <source>
        <dbReference type="ARBA" id="ARBA00004123"/>
    </source>
</evidence>
<keyword evidence="3" id="KW-0677">Repeat</keyword>
<dbReference type="InterPro" id="IPR012972">
    <property type="entry name" value="NLE"/>
</dbReference>
<dbReference type="Proteomes" id="UP001431209">
    <property type="component" value="Unassembled WGS sequence"/>
</dbReference>
<feature type="repeat" description="WD" evidence="5">
    <location>
        <begin position="398"/>
        <end position="440"/>
    </location>
</feature>
<keyword evidence="9" id="KW-1185">Reference proteome</keyword>
<feature type="repeat" description="WD" evidence="5">
    <location>
        <begin position="356"/>
        <end position="388"/>
    </location>
</feature>
<dbReference type="SMART" id="SM00320">
    <property type="entry name" value="WD40"/>
    <property type="match status" value="7"/>
</dbReference>
<evidence type="ECO:0000313" key="8">
    <source>
        <dbReference type="EMBL" id="KAL0490712.1"/>
    </source>
</evidence>